<dbReference type="AlphaFoldDB" id="A0A1D2VA18"/>
<sequence length="281" mass="31299">MSSAIYNRSLTTIKTELEFLQESGIITQRLYDHFIKTLPDRYKVGMSAADYADYVPAGISAFSLNDNTNNPTSNTTPNTTTTPIPEIYTSNSPLDYCEALYDYSPQEPSDIDLKAGDIIQISDFVSNDWWKGKNITKNNDKLGMFPSNYVKRIPPPAHLQPQNQQQSRYHQPEPLSISEKFPDNRTSTQQQPPSYSYPSPPYPPVQAQPQSQQPYYPQQQPLAPVVYGQPQNGAVVVDQQQQEQTDKPVPESVKKFGSKLGNAAIFGAGATIGSNLVNSIF</sequence>
<dbReference type="InterPro" id="IPR036028">
    <property type="entry name" value="SH3-like_dom_sf"/>
</dbReference>
<evidence type="ECO:0000313" key="5">
    <source>
        <dbReference type="EMBL" id="ODV58500.1"/>
    </source>
</evidence>
<feature type="compositionally biased region" description="Low complexity" evidence="3">
    <location>
        <begin position="67"/>
        <end position="83"/>
    </location>
</feature>
<dbReference type="PANTHER" id="PTHR45929">
    <property type="entry name" value="JAK PATHWAY SIGNAL TRANSDUCTION ADAPTOR MOLECULE"/>
    <property type="match status" value="1"/>
</dbReference>
<evidence type="ECO:0000256" key="2">
    <source>
        <dbReference type="PROSITE-ProRule" id="PRU00192"/>
    </source>
</evidence>
<accession>A0A1D2VA18</accession>
<proteinExistence type="predicted"/>
<dbReference type="PANTHER" id="PTHR45929:SF7">
    <property type="entry name" value="LAS SEVENTEEN-BINDING PROTEIN 1"/>
    <property type="match status" value="1"/>
</dbReference>
<dbReference type="STRING" id="1344418.A0A1D2VA18"/>
<dbReference type="InterPro" id="IPR001452">
    <property type="entry name" value="SH3_domain"/>
</dbReference>
<dbReference type="CDD" id="cd00174">
    <property type="entry name" value="SH3"/>
    <property type="match status" value="1"/>
</dbReference>
<name>A0A1D2VA18_9ASCO</name>
<keyword evidence="6" id="KW-1185">Reference proteome</keyword>
<dbReference type="OrthoDB" id="6250593at2759"/>
<gene>
    <name evidence="5" type="ORF">ASCRUDRAFT_39163</name>
</gene>
<evidence type="ECO:0000259" key="4">
    <source>
        <dbReference type="PROSITE" id="PS50002"/>
    </source>
</evidence>
<evidence type="ECO:0000256" key="1">
    <source>
        <dbReference type="ARBA" id="ARBA00022443"/>
    </source>
</evidence>
<dbReference type="Gene3D" id="2.30.30.40">
    <property type="entry name" value="SH3 Domains"/>
    <property type="match status" value="1"/>
</dbReference>
<dbReference type="SMART" id="SM00326">
    <property type="entry name" value="SH3"/>
    <property type="match status" value="1"/>
</dbReference>
<protein>
    <submittedName>
        <fullName evidence="5">SH3-domain-containing protein</fullName>
    </submittedName>
</protein>
<organism evidence="5 6">
    <name type="scientific">Ascoidea rubescens DSM 1968</name>
    <dbReference type="NCBI Taxonomy" id="1344418"/>
    <lineage>
        <taxon>Eukaryota</taxon>
        <taxon>Fungi</taxon>
        <taxon>Dikarya</taxon>
        <taxon>Ascomycota</taxon>
        <taxon>Saccharomycotina</taxon>
        <taxon>Saccharomycetes</taxon>
        <taxon>Ascoideaceae</taxon>
        <taxon>Ascoidea</taxon>
    </lineage>
</organism>
<dbReference type="SUPFAM" id="SSF50044">
    <property type="entry name" value="SH3-domain"/>
    <property type="match status" value="1"/>
</dbReference>
<keyword evidence="1 2" id="KW-0728">SH3 domain</keyword>
<evidence type="ECO:0000313" key="6">
    <source>
        <dbReference type="Proteomes" id="UP000095038"/>
    </source>
</evidence>
<dbReference type="EMBL" id="KV454491">
    <property type="protein sequence ID" value="ODV58500.1"/>
    <property type="molecule type" value="Genomic_DNA"/>
</dbReference>
<dbReference type="InterPro" id="IPR050670">
    <property type="entry name" value="STAM"/>
</dbReference>
<feature type="compositionally biased region" description="Polar residues" evidence="3">
    <location>
        <begin position="160"/>
        <end position="169"/>
    </location>
</feature>
<dbReference type="GeneID" id="30964548"/>
<dbReference type="InParanoid" id="A0A1D2VA18"/>
<feature type="region of interest" description="Disordered" evidence="3">
    <location>
        <begin position="141"/>
        <end position="216"/>
    </location>
</feature>
<dbReference type="Pfam" id="PF00018">
    <property type="entry name" value="SH3_1"/>
    <property type="match status" value="1"/>
</dbReference>
<dbReference type="PROSITE" id="PS50002">
    <property type="entry name" value="SH3"/>
    <property type="match status" value="1"/>
</dbReference>
<feature type="region of interest" description="Disordered" evidence="3">
    <location>
        <begin position="66"/>
        <end position="85"/>
    </location>
</feature>
<evidence type="ECO:0000256" key="3">
    <source>
        <dbReference type="SAM" id="MobiDB-lite"/>
    </source>
</evidence>
<feature type="compositionally biased region" description="Low complexity" evidence="3">
    <location>
        <begin position="207"/>
        <end position="216"/>
    </location>
</feature>
<dbReference type="Proteomes" id="UP000095038">
    <property type="component" value="Unassembled WGS sequence"/>
</dbReference>
<reference evidence="6" key="1">
    <citation type="submission" date="2016-05" db="EMBL/GenBank/DDBJ databases">
        <title>Comparative genomics of biotechnologically important yeasts.</title>
        <authorList>
            <consortium name="DOE Joint Genome Institute"/>
            <person name="Riley R."/>
            <person name="Haridas S."/>
            <person name="Wolfe K.H."/>
            <person name="Lopes M.R."/>
            <person name="Hittinger C.T."/>
            <person name="Goker M."/>
            <person name="Salamov A."/>
            <person name="Wisecaver J."/>
            <person name="Long T.M."/>
            <person name="Aerts A.L."/>
            <person name="Barry K."/>
            <person name="Choi C."/>
            <person name="Clum A."/>
            <person name="Coughlan A.Y."/>
            <person name="Deshpande S."/>
            <person name="Douglass A.P."/>
            <person name="Hanson S.J."/>
            <person name="Klenk H.-P."/>
            <person name="Labutti K."/>
            <person name="Lapidus A."/>
            <person name="Lindquist E."/>
            <person name="Lipzen A."/>
            <person name="Meier-Kolthoff J.P."/>
            <person name="Ohm R.A."/>
            <person name="Otillar R.P."/>
            <person name="Pangilinan J."/>
            <person name="Peng Y."/>
            <person name="Rokas A."/>
            <person name="Rosa C.A."/>
            <person name="Scheuner C."/>
            <person name="Sibirny A.A."/>
            <person name="Slot J.C."/>
            <person name="Stielow J.B."/>
            <person name="Sun H."/>
            <person name="Kurtzman C.P."/>
            <person name="Blackwell M."/>
            <person name="Grigoriev I.V."/>
            <person name="Jeffries T.W."/>
        </authorList>
    </citation>
    <scope>NUCLEOTIDE SEQUENCE [LARGE SCALE GENOMIC DNA]</scope>
    <source>
        <strain evidence="6">DSM 1968</strain>
    </source>
</reference>
<dbReference type="RefSeq" id="XP_020044807.1">
    <property type="nucleotide sequence ID" value="XM_020190912.1"/>
</dbReference>
<dbReference type="FunCoup" id="A0A1D2VA18">
    <property type="interactions" value="120"/>
</dbReference>
<dbReference type="PRINTS" id="PR00452">
    <property type="entry name" value="SH3DOMAIN"/>
</dbReference>
<feature type="domain" description="SH3" evidence="4">
    <location>
        <begin position="92"/>
        <end position="155"/>
    </location>
</feature>